<name>N2BE90_9HELI</name>
<dbReference type="RefSeq" id="WP_004086493.1">
    <property type="nucleotide sequence ID" value="NZ_KB822514.1"/>
</dbReference>
<feature type="compositionally biased region" description="Polar residues" evidence="1">
    <location>
        <begin position="28"/>
        <end position="49"/>
    </location>
</feature>
<dbReference type="PATRIC" id="fig|1235804.3.peg.1014"/>
<dbReference type="GeneID" id="60657931"/>
<protein>
    <submittedName>
        <fullName evidence="2">Uncharacterized protein</fullName>
    </submittedName>
</protein>
<comment type="caution">
    <text evidence="2">The sequence shown here is derived from an EMBL/GenBank/DDBJ whole genome shotgun (WGS) entry which is preliminary data.</text>
</comment>
<evidence type="ECO:0000256" key="1">
    <source>
        <dbReference type="SAM" id="MobiDB-lite"/>
    </source>
</evidence>
<sequence length="49" mass="5371">MSDKKISPQDNSANQQNANKGTPGVNKQFAQAQGNRGKQMNPNQNQTKK</sequence>
<accession>N2BE90</accession>
<dbReference type="Proteomes" id="UP000012527">
    <property type="component" value="Unassembled WGS sequence"/>
</dbReference>
<reference evidence="2 3" key="1">
    <citation type="submission" date="2013-02" db="EMBL/GenBank/DDBJ databases">
        <title>The Genome Sequence of Helicobacter bilis WiWa.</title>
        <authorList>
            <consortium name="The Broad Institute Genome Sequencing Platform"/>
            <person name="Ward D."/>
            <person name="Overstreet A.-M.C."/>
            <person name="Ramer-Tait A.E."/>
            <person name="Phillips G.J."/>
            <person name="Wannemuehler M.J."/>
            <person name="Walker B."/>
            <person name="Young S.K."/>
            <person name="Zeng Q."/>
            <person name="Gargeya S."/>
            <person name="Fitzgerald M."/>
            <person name="Haas B."/>
            <person name="Abouelleil A."/>
            <person name="Alvarado L."/>
            <person name="Arachchi H.M."/>
            <person name="Berlin A.M."/>
            <person name="Chapman S.B."/>
            <person name="Dewar J."/>
            <person name="Goldberg J."/>
            <person name="Griggs A."/>
            <person name="Gujja S."/>
            <person name="Hansen M."/>
            <person name="Howarth C."/>
            <person name="Imamovic A."/>
            <person name="Larimer J."/>
            <person name="McCowan C."/>
            <person name="Murphy C."/>
            <person name="Neiman D."/>
            <person name="Pearson M."/>
            <person name="Priest M."/>
            <person name="Roberts A."/>
            <person name="Saif S."/>
            <person name="Shea T."/>
            <person name="Sisk P."/>
            <person name="Sykes S."/>
            <person name="Wortman J."/>
            <person name="Nusbaum C."/>
            <person name="Birren B."/>
        </authorList>
    </citation>
    <scope>NUCLEOTIDE SEQUENCE [LARGE SCALE GENOMIC DNA]</scope>
    <source>
        <strain evidence="2 3">WiWa</strain>
    </source>
</reference>
<feature type="compositionally biased region" description="Polar residues" evidence="1">
    <location>
        <begin position="8"/>
        <end position="20"/>
    </location>
</feature>
<gene>
    <name evidence="2" type="ORF">C826_00921</name>
</gene>
<dbReference type="AlphaFoldDB" id="N2BE90"/>
<dbReference type="HOGENOM" id="CLU_207821_5_2_7"/>
<dbReference type="EMBL" id="AQFW01000007">
    <property type="protein sequence ID" value="EMZ40087.1"/>
    <property type="molecule type" value="Genomic_DNA"/>
</dbReference>
<proteinExistence type="predicted"/>
<feature type="region of interest" description="Disordered" evidence="1">
    <location>
        <begin position="1"/>
        <end position="49"/>
    </location>
</feature>
<evidence type="ECO:0000313" key="2">
    <source>
        <dbReference type="EMBL" id="EMZ40087.1"/>
    </source>
</evidence>
<organism evidence="2 3">
    <name type="scientific">Helicobacter bilis WiWa</name>
    <dbReference type="NCBI Taxonomy" id="1235804"/>
    <lineage>
        <taxon>Bacteria</taxon>
        <taxon>Pseudomonadati</taxon>
        <taxon>Campylobacterota</taxon>
        <taxon>Epsilonproteobacteria</taxon>
        <taxon>Campylobacterales</taxon>
        <taxon>Helicobacteraceae</taxon>
        <taxon>Helicobacter</taxon>
    </lineage>
</organism>
<evidence type="ECO:0000313" key="3">
    <source>
        <dbReference type="Proteomes" id="UP000012527"/>
    </source>
</evidence>